<evidence type="ECO:0000259" key="1">
    <source>
        <dbReference type="Pfam" id="PF13452"/>
    </source>
</evidence>
<dbReference type="InterPro" id="IPR016709">
    <property type="entry name" value="HadA-like"/>
</dbReference>
<organism evidence="2 3">
    <name type="scientific">Conexibacter arvalis</name>
    <dbReference type="NCBI Taxonomy" id="912552"/>
    <lineage>
        <taxon>Bacteria</taxon>
        <taxon>Bacillati</taxon>
        <taxon>Actinomycetota</taxon>
        <taxon>Thermoleophilia</taxon>
        <taxon>Solirubrobacterales</taxon>
        <taxon>Conexibacteraceae</taxon>
        <taxon>Conexibacter</taxon>
    </lineage>
</organism>
<keyword evidence="3" id="KW-1185">Reference proteome</keyword>
<dbReference type="CDD" id="cd03441">
    <property type="entry name" value="R_hydratase_like"/>
    <property type="match status" value="1"/>
</dbReference>
<reference evidence="2 3" key="1">
    <citation type="submission" date="2020-08" db="EMBL/GenBank/DDBJ databases">
        <title>Genomic Encyclopedia of Archaeal and Bacterial Type Strains, Phase II (KMG-II): from individual species to whole genera.</title>
        <authorList>
            <person name="Goeker M."/>
        </authorList>
    </citation>
    <scope>NUCLEOTIDE SEQUENCE [LARGE SCALE GENOMIC DNA]</scope>
    <source>
        <strain evidence="2 3">DSM 23288</strain>
    </source>
</reference>
<protein>
    <submittedName>
        <fullName evidence="2">Hydroxyacyl-ACP dehydratase HTD2-like protein with hotdog domain</fullName>
    </submittedName>
</protein>
<dbReference type="InterPro" id="IPR029069">
    <property type="entry name" value="HotDog_dom_sf"/>
</dbReference>
<dbReference type="Proteomes" id="UP000585272">
    <property type="component" value="Unassembled WGS sequence"/>
</dbReference>
<proteinExistence type="predicted"/>
<dbReference type="Gene3D" id="3.10.129.10">
    <property type="entry name" value="Hotdog Thioesterase"/>
    <property type="match status" value="1"/>
</dbReference>
<name>A0A840I8F5_9ACTN</name>
<dbReference type="Pfam" id="PF13452">
    <property type="entry name" value="FAS1_DH_region"/>
    <property type="match status" value="1"/>
</dbReference>
<dbReference type="RefSeq" id="WP_183337764.1">
    <property type="nucleotide sequence ID" value="NZ_JACHNU010000001.1"/>
</dbReference>
<evidence type="ECO:0000313" key="3">
    <source>
        <dbReference type="Proteomes" id="UP000585272"/>
    </source>
</evidence>
<dbReference type="SUPFAM" id="SSF54637">
    <property type="entry name" value="Thioesterase/thiol ester dehydrase-isomerase"/>
    <property type="match status" value="1"/>
</dbReference>
<dbReference type="InterPro" id="IPR039569">
    <property type="entry name" value="FAS1-like_DH_region"/>
</dbReference>
<feature type="domain" description="FAS1-like dehydratase" evidence="1">
    <location>
        <begin position="8"/>
        <end position="141"/>
    </location>
</feature>
<sequence length="152" mass="16404">MIDPAIEGMELSTIRFPVERGKLAELARALHEEDPAWHDRGAATAAGLAQLPVPPTVTALVDHWRAGGPLADVTAIGIDARRLLHGEVAWEYLAPVRVGDELTAVARVAGVSRREGRRGGTMTFVAIETEFTNQHAEPVVRRRDTLIETGAA</sequence>
<accession>A0A840I8F5</accession>
<dbReference type="EMBL" id="JACHNU010000001">
    <property type="protein sequence ID" value="MBB4660434.1"/>
    <property type="molecule type" value="Genomic_DNA"/>
</dbReference>
<dbReference type="AlphaFoldDB" id="A0A840I8F5"/>
<evidence type="ECO:0000313" key="2">
    <source>
        <dbReference type="EMBL" id="MBB4660434.1"/>
    </source>
</evidence>
<comment type="caution">
    <text evidence="2">The sequence shown here is derived from an EMBL/GenBank/DDBJ whole genome shotgun (WGS) entry which is preliminary data.</text>
</comment>
<gene>
    <name evidence="2" type="ORF">BDZ31_000007</name>
</gene>
<dbReference type="PIRSF" id="PIRSF018072">
    <property type="entry name" value="UCP018072"/>
    <property type="match status" value="1"/>
</dbReference>